<keyword evidence="5" id="KW-0560">Oxidoreductase</keyword>
<evidence type="ECO:0000256" key="2">
    <source>
        <dbReference type="ARBA" id="ARBA00005272"/>
    </source>
</evidence>
<sequence>MVVIFLYLNLFTTLGTIMKRLLLVGGGHAHVHVVKKLKELPIDGVEVMLLSPSQYQYYSGMFPGYAEGLYDKSQISINLESLAKASGVSWVKAAVTAIDPLQKKVLTSDGEMVSFDVISFNIGSLTAGINVPGVTEHAYRMKPNYHFVEVIDEVRDADNVVVVGGDVAGIETSLSLASWRTANHIHTPVTLMSADRLLPNKSKRISAKIEAIVMQNGIHLVTSETVSHVKRNKVVTSSNKEIHFDKLVWLAGSKAPDLFKTSKLPVDDHGYLKVADTLQVKEYPFIFGVGDCASIADDPAVDREKGHAVRQGRLLFENLKGFMETGEGELYQPKKNELSIVSIGNKKGLLLYKGYSMTGRWAWYLKNWIDSKLVKQYKK</sequence>
<dbReference type="Proteomes" id="UP001296943">
    <property type="component" value="Unassembled WGS sequence"/>
</dbReference>
<evidence type="ECO:0000256" key="3">
    <source>
        <dbReference type="ARBA" id="ARBA00022630"/>
    </source>
</evidence>
<dbReference type="InterPro" id="IPR051169">
    <property type="entry name" value="NADH-Q_oxidoreductase"/>
</dbReference>
<proteinExistence type="inferred from homology"/>
<organism evidence="7 8">
    <name type="scientific">Aquibacillus albus</name>
    <dbReference type="NCBI Taxonomy" id="1168171"/>
    <lineage>
        <taxon>Bacteria</taxon>
        <taxon>Bacillati</taxon>
        <taxon>Bacillota</taxon>
        <taxon>Bacilli</taxon>
        <taxon>Bacillales</taxon>
        <taxon>Bacillaceae</taxon>
        <taxon>Aquibacillus</taxon>
    </lineage>
</organism>
<dbReference type="InterPro" id="IPR036188">
    <property type="entry name" value="FAD/NAD-bd_sf"/>
</dbReference>
<feature type="domain" description="FAD/NAD(P)-binding" evidence="6">
    <location>
        <begin position="20"/>
        <end position="296"/>
    </location>
</feature>
<comment type="similarity">
    <text evidence="2">Belongs to the NADH dehydrogenase family.</text>
</comment>
<comment type="cofactor">
    <cofactor evidence="1">
        <name>FAD</name>
        <dbReference type="ChEBI" id="CHEBI:57692"/>
    </cofactor>
</comment>
<dbReference type="EMBL" id="JAFBDR010000037">
    <property type="protein sequence ID" value="MBM7573572.1"/>
    <property type="molecule type" value="Genomic_DNA"/>
</dbReference>
<dbReference type="PANTHER" id="PTHR42913">
    <property type="entry name" value="APOPTOSIS-INDUCING FACTOR 1"/>
    <property type="match status" value="1"/>
</dbReference>
<evidence type="ECO:0000313" key="7">
    <source>
        <dbReference type="EMBL" id="MBM7573572.1"/>
    </source>
</evidence>
<keyword evidence="8" id="KW-1185">Reference proteome</keyword>
<dbReference type="Pfam" id="PF07992">
    <property type="entry name" value="Pyr_redox_2"/>
    <property type="match status" value="1"/>
</dbReference>
<keyword evidence="3" id="KW-0285">Flavoprotein</keyword>
<dbReference type="PANTHER" id="PTHR42913:SF9">
    <property type="entry name" value="SLR1591 PROTEIN"/>
    <property type="match status" value="1"/>
</dbReference>
<reference evidence="7 8" key="1">
    <citation type="submission" date="2021-01" db="EMBL/GenBank/DDBJ databases">
        <title>Genomic Encyclopedia of Type Strains, Phase IV (KMG-IV): sequencing the most valuable type-strain genomes for metagenomic binning, comparative biology and taxonomic classification.</title>
        <authorList>
            <person name="Goeker M."/>
        </authorList>
    </citation>
    <scope>NUCLEOTIDE SEQUENCE [LARGE SCALE GENOMIC DNA]</scope>
    <source>
        <strain evidence="7 8">DSM 23711</strain>
    </source>
</reference>
<evidence type="ECO:0000256" key="1">
    <source>
        <dbReference type="ARBA" id="ARBA00001974"/>
    </source>
</evidence>
<evidence type="ECO:0000259" key="6">
    <source>
        <dbReference type="Pfam" id="PF07992"/>
    </source>
</evidence>
<dbReference type="SUPFAM" id="SSF51905">
    <property type="entry name" value="FAD/NAD(P)-binding domain"/>
    <property type="match status" value="2"/>
</dbReference>
<evidence type="ECO:0000256" key="4">
    <source>
        <dbReference type="ARBA" id="ARBA00022827"/>
    </source>
</evidence>
<comment type="caution">
    <text evidence="7">The sequence shown here is derived from an EMBL/GenBank/DDBJ whole genome shotgun (WGS) entry which is preliminary data.</text>
</comment>
<keyword evidence="4" id="KW-0274">FAD</keyword>
<protein>
    <submittedName>
        <fullName evidence="7">NADH dehydrogenase FAD-containing subunit</fullName>
    </submittedName>
</protein>
<evidence type="ECO:0000256" key="5">
    <source>
        <dbReference type="ARBA" id="ARBA00023002"/>
    </source>
</evidence>
<dbReference type="Gene3D" id="3.50.50.100">
    <property type="match status" value="1"/>
</dbReference>
<gene>
    <name evidence="7" type="ORF">JOC48_004136</name>
</gene>
<accession>A0ABS2N624</accession>
<evidence type="ECO:0000313" key="8">
    <source>
        <dbReference type="Proteomes" id="UP001296943"/>
    </source>
</evidence>
<dbReference type="InterPro" id="IPR023753">
    <property type="entry name" value="FAD/NAD-binding_dom"/>
</dbReference>
<name>A0ABS2N624_9BACI</name>